<proteinExistence type="predicted"/>
<feature type="non-terminal residue" evidence="1">
    <location>
        <position position="168"/>
    </location>
</feature>
<feature type="non-terminal residue" evidence="1">
    <location>
        <position position="1"/>
    </location>
</feature>
<dbReference type="EMBL" id="AP021395">
    <property type="protein sequence ID" value="BBN69616.1"/>
    <property type="molecule type" value="Genomic_DNA"/>
</dbReference>
<reference evidence="1" key="1">
    <citation type="journal article" date="2019" name="Science">
        <title>Mutation of a bHLH transcription factor allowed almond domestication.</title>
        <authorList>
            <person name="Sanchez-Perez R."/>
            <person name="Pavan S."/>
            <person name="Mazzeo R."/>
            <person name="Moldovan C."/>
            <person name="Aiese Cigliano R."/>
            <person name="Del Cueto J."/>
            <person name="Ricciardi F."/>
            <person name="Lotti C."/>
            <person name="Ricciardi L."/>
            <person name="Dicenta F."/>
            <person name="Lopez-Marques R.L."/>
            <person name="Lindberg Moller B."/>
        </authorList>
    </citation>
    <scope>NUCLEOTIDE SEQUENCE</scope>
</reference>
<evidence type="ECO:0000313" key="1">
    <source>
        <dbReference type="EMBL" id="BBN69616.1"/>
    </source>
</evidence>
<protein>
    <submittedName>
        <fullName evidence="1">Uncharacterized protein</fullName>
    </submittedName>
</protein>
<dbReference type="AlphaFoldDB" id="A0A5H2Y619"/>
<name>A0A5H2Y619_PRUDU</name>
<gene>
    <name evidence="1" type="ORF">Prudu_1058S000200</name>
</gene>
<organism evidence="1">
    <name type="scientific">Prunus dulcis</name>
    <name type="common">Almond</name>
    <name type="synonym">Amygdalus dulcis</name>
    <dbReference type="NCBI Taxonomy" id="3755"/>
    <lineage>
        <taxon>Eukaryota</taxon>
        <taxon>Viridiplantae</taxon>
        <taxon>Streptophyta</taxon>
        <taxon>Embryophyta</taxon>
        <taxon>Tracheophyta</taxon>
        <taxon>Spermatophyta</taxon>
        <taxon>Magnoliopsida</taxon>
        <taxon>eudicotyledons</taxon>
        <taxon>Gunneridae</taxon>
        <taxon>Pentapetalae</taxon>
        <taxon>rosids</taxon>
        <taxon>fabids</taxon>
        <taxon>Rosales</taxon>
        <taxon>Rosaceae</taxon>
        <taxon>Amygdaloideae</taxon>
        <taxon>Amygdaleae</taxon>
        <taxon>Prunus</taxon>
    </lineage>
</organism>
<sequence>ISKLSYHTQQNPFCRGIPNPKFPFASQLNHSNSKGPIMGDRYISQLSTAAAELTSGQGHALTMASRQDDLLGKISEMEKSMDKLPEMEKIMGQLFDLMKSITQELCLQGPSPAITTTPLPPSTVMEYHNPNHEAHDLYQRFIEIPPDGMAGGIILTSNDNNVQISTMK</sequence>
<accession>A0A5H2Y619</accession>